<organism evidence="2 3">
    <name type="scientific">Mesorhizobium wenxiniae</name>
    <dbReference type="NCBI Taxonomy" id="2014805"/>
    <lineage>
        <taxon>Bacteria</taxon>
        <taxon>Pseudomonadati</taxon>
        <taxon>Pseudomonadota</taxon>
        <taxon>Alphaproteobacteria</taxon>
        <taxon>Hyphomicrobiales</taxon>
        <taxon>Phyllobacteriaceae</taxon>
        <taxon>Mesorhizobium</taxon>
    </lineage>
</organism>
<protein>
    <submittedName>
        <fullName evidence="2">Uncharacterized protein</fullName>
    </submittedName>
</protein>
<reference evidence="2 3" key="1">
    <citation type="submission" date="2017-08" db="EMBL/GenBank/DDBJ databases">
        <title>Mesorhizobium wenxinae sp. nov., a novel rhizobial species isolated from root nodules of chickpea (Cicer arietinum L.).</title>
        <authorList>
            <person name="Zhang J."/>
        </authorList>
    </citation>
    <scope>NUCLEOTIDE SEQUENCE [LARGE SCALE GENOMIC DNA]</scope>
    <source>
        <strain evidence="3">WYCCWR 10019</strain>
    </source>
</reference>
<feature type="chain" id="PRO_5012741158" evidence="1">
    <location>
        <begin position="26"/>
        <end position="96"/>
    </location>
</feature>
<evidence type="ECO:0000313" key="2">
    <source>
        <dbReference type="EMBL" id="PAP96245.1"/>
    </source>
</evidence>
<dbReference type="AlphaFoldDB" id="A0A271KMI5"/>
<dbReference type="Proteomes" id="UP000215931">
    <property type="component" value="Unassembled WGS sequence"/>
</dbReference>
<dbReference type="OrthoDB" id="8084233at2"/>
<keyword evidence="3" id="KW-1185">Reference proteome</keyword>
<feature type="signal peptide" evidence="1">
    <location>
        <begin position="1"/>
        <end position="25"/>
    </location>
</feature>
<evidence type="ECO:0000313" key="3">
    <source>
        <dbReference type="Proteomes" id="UP000215931"/>
    </source>
</evidence>
<sequence>MTTKRFAIRALAFAIGCSMSASAFAGDKYRDHRHRDYQVQSERYVPAEGDIIDILFGGPRYYDQQLVTTAAGACSYHRVGPDANALNKINDHHCGK</sequence>
<name>A0A271KMI5_9HYPH</name>
<comment type="caution">
    <text evidence="2">The sequence shown here is derived from an EMBL/GenBank/DDBJ whole genome shotgun (WGS) entry which is preliminary data.</text>
</comment>
<evidence type="ECO:0000256" key="1">
    <source>
        <dbReference type="SAM" id="SignalP"/>
    </source>
</evidence>
<accession>A0A271KMI5</accession>
<proteinExistence type="predicted"/>
<keyword evidence="1" id="KW-0732">Signal</keyword>
<dbReference type="RefSeq" id="WP_095517874.1">
    <property type="nucleotide sequence ID" value="NZ_NPKH01000014.1"/>
</dbReference>
<dbReference type="EMBL" id="NPKH01000014">
    <property type="protein sequence ID" value="PAP96245.1"/>
    <property type="molecule type" value="Genomic_DNA"/>
</dbReference>
<gene>
    <name evidence="2" type="ORF">CIT31_06060</name>
</gene>